<dbReference type="InterPro" id="IPR001264">
    <property type="entry name" value="Glyco_trans_51"/>
</dbReference>
<feature type="domain" description="Penicillin-binding protein transpeptidase" evidence="12">
    <location>
        <begin position="307"/>
        <end position="517"/>
    </location>
</feature>
<dbReference type="Gene3D" id="1.10.3810.10">
    <property type="entry name" value="Biosynthetic peptidoglycan transglycosylase-like"/>
    <property type="match status" value="1"/>
</dbReference>
<evidence type="ECO:0000256" key="4">
    <source>
        <dbReference type="ARBA" id="ARBA00022645"/>
    </source>
</evidence>
<evidence type="ECO:0000256" key="6">
    <source>
        <dbReference type="ARBA" id="ARBA00022676"/>
    </source>
</evidence>
<evidence type="ECO:0000256" key="3">
    <source>
        <dbReference type="ARBA" id="ARBA00007739"/>
    </source>
</evidence>
<evidence type="ECO:0000313" key="15">
    <source>
        <dbReference type="EMBL" id="EEW27013.1"/>
    </source>
</evidence>
<evidence type="ECO:0000256" key="2">
    <source>
        <dbReference type="ARBA" id="ARBA00007090"/>
    </source>
</evidence>
<comment type="caution">
    <text evidence="15">The sequence shown here is derived from an EMBL/GenBank/DDBJ whole genome shotgun (WGS) entry which is preliminary data.</text>
</comment>
<evidence type="ECO:0000256" key="1">
    <source>
        <dbReference type="ARBA" id="ARBA00004752"/>
    </source>
</evidence>
<dbReference type="eggNOG" id="COG4953">
    <property type="taxonomic scope" value="Bacteria"/>
</dbReference>
<keyword evidence="5" id="KW-0645">Protease</keyword>
<dbReference type="Proteomes" id="UP000010121">
    <property type="component" value="Unassembled WGS sequence"/>
</dbReference>
<dbReference type="Gene3D" id="3.40.710.10">
    <property type="entry name" value="DD-peptidase/beta-lactamase superfamily"/>
    <property type="match status" value="1"/>
</dbReference>
<dbReference type="GO" id="GO:0030288">
    <property type="term" value="C:outer membrane-bounded periplasmic space"/>
    <property type="evidence" value="ECO:0007669"/>
    <property type="project" value="TreeGrafter"/>
</dbReference>
<evidence type="ECO:0000256" key="9">
    <source>
        <dbReference type="ARBA" id="ARBA00023268"/>
    </source>
</evidence>
<dbReference type="InterPro" id="IPR036950">
    <property type="entry name" value="PBP_transglycosylase"/>
</dbReference>
<comment type="pathway">
    <text evidence="1">Cell wall biogenesis; peptidoglycan biosynthesis.</text>
</comment>
<evidence type="ECO:0000259" key="14">
    <source>
        <dbReference type="Pfam" id="PF06832"/>
    </source>
</evidence>
<dbReference type="Pfam" id="PF06832">
    <property type="entry name" value="BiPBP_C"/>
    <property type="match status" value="1"/>
</dbReference>
<comment type="similarity">
    <text evidence="2">In the C-terminal section; belongs to the transpeptidase family.</text>
</comment>
<dbReference type="EC" id="2.4.99.28" evidence="10"/>
<evidence type="ECO:0000256" key="11">
    <source>
        <dbReference type="ARBA" id="ARBA00049902"/>
    </source>
</evidence>
<dbReference type="AlphaFoldDB" id="C8RWS0"/>
<dbReference type="PANTHER" id="PTHR32282">
    <property type="entry name" value="BINDING PROTEIN TRANSPEPTIDASE, PUTATIVE-RELATED"/>
    <property type="match status" value="1"/>
</dbReference>
<accession>C8RWS0</accession>
<dbReference type="GO" id="GO:0008955">
    <property type="term" value="F:peptidoglycan glycosyltransferase activity"/>
    <property type="evidence" value="ECO:0007669"/>
    <property type="project" value="UniProtKB-EC"/>
</dbReference>
<feature type="domain" description="Penicillin-binding C-terminal" evidence="14">
    <location>
        <begin position="598"/>
        <end position="679"/>
    </location>
</feature>
<dbReference type="GO" id="GO:0006508">
    <property type="term" value="P:proteolysis"/>
    <property type="evidence" value="ECO:0007669"/>
    <property type="project" value="UniProtKB-KW"/>
</dbReference>
<dbReference type="InterPro" id="IPR009647">
    <property type="entry name" value="PBP_C"/>
</dbReference>
<keyword evidence="9" id="KW-0511">Multifunctional enzyme</keyword>
<dbReference type="SUPFAM" id="SSF56601">
    <property type="entry name" value="beta-lactamase/transpeptidase-like"/>
    <property type="match status" value="1"/>
</dbReference>
<evidence type="ECO:0000313" key="16">
    <source>
        <dbReference type="Proteomes" id="UP000010121"/>
    </source>
</evidence>
<evidence type="ECO:0000256" key="8">
    <source>
        <dbReference type="ARBA" id="ARBA00022801"/>
    </source>
</evidence>
<protein>
    <recommendedName>
        <fullName evidence="10">peptidoglycan glycosyltransferase</fullName>
        <ecNumber evidence="10">2.4.99.28</ecNumber>
    </recommendedName>
</protein>
<dbReference type="SUPFAM" id="SSF53955">
    <property type="entry name" value="Lysozyme-like"/>
    <property type="match status" value="1"/>
</dbReference>
<dbReference type="OrthoDB" id="9766909at2"/>
<organism evidence="15 16">
    <name type="scientific">Rhodobacter ferrooxidans</name>
    <dbReference type="NCBI Taxonomy" id="371731"/>
    <lineage>
        <taxon>Bacteria</taxon>
        <taxon>Pseudomonadati</taxon>
        <taxon>Pseudomonadota</taxon>
        <taxon>Alphaproteobacteria</taxon>
        <taxon>Rhodobacterales</taxon>
        <taxon>Rhodobacter group</taxon>
        <taxon>Rhodobacter</taxon>
    </lineage>
</organism>
<dbReference type="Pfam" id="PF00912">
    <property type="entry name" value="Transgly"/>
    <property type="match status" value="1"/>
</dbReference>
<keyword evidence="16" id="KW-1185">Reference proteome</keyword>
<dbReference type="InterPro" id="IPR023346">
    <property type="entry name" value="Lysozyme-like_dom_sf"/>
</dbReference>
<proteinExistence type="inferred from homology"/>
<dbReference type="InterPro" id="IPR012338">
    <property type="entry name" value="Beta-lactam/transpept-like"/>
</dbReference>
<evidence type="ECO:0000259" key="12">
    <source>
        <dbReference type="Pfam" id="PF00905"/>
    </source>
</evidence>
<comment type="catalytic activity">
    <reaction evidence="11">
        <text>[GlcNAc-(1-&gt;4)-Mur2Ac(oyl-L-Ala-gamma-D-Glu-L-Lys-D-Ala-D-Ala)](n)-di-trans,octa-cis-undecaprenyl diphosphate + beta-D-GlcNAc-(1-&gt;4)-Mur2Ac(oyl-L-Ala-gamma-D-Glu-L-Lys-D-Ala-D-Ala)-di-trans,octa-cis-undecaprenyl diphosphate = [GlcNAc-(1-&gt;4)-Mur2Ac(oyl-L-Ala-gamma-D-Glu-L-Lys-D-Ala-D-Ala)](n+1)-di-trans,octa-cis-undecaprenyl diphosphate + di-trans,octa-cis-undecaprenyl diphosphate + H(+)</text>
        <dbReference type="Rhea" id="RHEA:23708"/>
        <dbReference type="Rhea" id="RHEA-COMP:9602"/>
        <dbReference type="Rhea" id="RHEA-COMP:9603"/>
        <dbReference type="ChEBI" id="CHEBI:15378"/>
        <dbReference type="ChEBI" id="CHEBI:58405"/>
        <dbReference type="ChEBI" id="CHEBI:60033"/>
        <dbReference type="ChEBI" id="CHEBI:78435"/>
        <dbReference type="EC" id="2.4.99.28"/>
    </reaction>
</comment>
<dbReference type="NCBIfam" id="TIGR02073">
    <property type="entry name" value="PBP_1c"/>
    <property type="match status" value="1"/>
</dbReference>
<keyword evidence="6 15" id="KW-0328">Glycosyltransferase</keyword>
<sequence>MRVSRNLGPLLFAMAVALLVAAIARVQLDHWVDTTLLPPLGVETAVEVVDRDGRLMRAYTVADGRWRMAVDLADVDKGYLALLLAYEDKRFYQHSGVDPRAMLRALAQAVWNGHVVSGGSTLTMQVARLLEESGTGRVAGKLRQMRVALALERRLGKDQILQLYLHLAPYGGNVEGLRAATRAYFGKDPRRLTPAEAALLVAIPQSPENRRPDRRIGAAGAARARVLARAVQEGVLEAEQAQAALSEAVPDRRRPFPQLAPHLTDRVRAAAPATLRHVLTLDAGLQVQLEALAAQAVAGQGEQLGVAIVVADHRSGEVLASVGSAAYRSDARQGFVDMTRALRSPGSTLKPLVYGLAFDEGLAHPETLIDDKPVMFGGYAPQNFDKVFRGTIRLREALQLSLNIPAVLLTDALGPAKLLAGMQRAGMHAVVPGGQPGLAVALGGVGVTLEDMVQLYAAIARGGVALPLRVTGESVEGQRVMSDTAAWQVSDILSGLAPPPGAPANRLAYKTGTSYGHRDAWAIGFDGRHVIGVWMGRADGTPVPGAFGGELAAPVLFQAFNRLKPALTPLPPPPPSTLLVSNAQLPQPLQRFRSRNAAFQAAEDAPAVVFPPDGAEVELLDQGLLVRVRGGVAPFTWLADGVPLAVAQGARETMLALPGPGFVTLSVIDAAGQSARASVRLR</sequence>
<evidence type="ECO:0000259" key="13">
    <source>
        <dbReference type="Pfam" id="PF00912"/>
    </source>
</evidence>
<keyword evidence="4" id="KW-0121">Carboxypeptidase</keyword>
<dbReference type="UniPathway" id="UPA00219"/>
<dbReference type="GO" id="GO:0004180">
    <property type="term" value="F:carboxypeptidase activity"/>
    <property type="evidence" value="ECO:0007669"/>
    <property type="project" value="UniProtKB-KW"/>
</dbReference>
<feature type="domain" description="Glycosyl transferase family 51" evidence="13">
    <location>
        <begin position="62"/>
        <end position="229"/>
    </location>
</feature>
<dbReference type="PANTHER" id="PTHR32282:SF15">
    <property type="entry name" value="PENICILLIN-BINDING PROTEIN 1C"/>
    <property type="match status" value="1"/>
</dbReference>
<keyword evidence="7 15" id="KW-0808">Transferase</keyword>
<dbReference type="GO" id="GO:0009252">
    <property type="term" value="P:peptidoglycan biosynthetic process"/>
    <property type="evidence" value="ECO:0007669"/>
    <property type="project" value="UniProtKB-UniPathway"/>
</dbReference>
<dbReference type="InterPro" id="IPR001460">
    <property type="entry name" value="PCN-bd_Tpept"/>
</dbReference>
<dbReference type="Pfam" id="PF00905">
    <property type="entry name" value="Transpeptidase"/>
    <property type="match status" value="1"/>
</dbReference>
<dbReference type="GO" id="GO:0008658">
    <property type="term" value="F:penicillin binding"/>
    <property type="evidence" value="ECO:0007669"/>
    <property type="project" value="InterPro"/>
</dbReference>
<evidence type="ECO:0000256" key="5">
    <source>
        <dbReference type="ARBA" id="ARBA00022670"/>
    </source>
</evidence>
<dbReference type="STRING" id="371731.Rsw2DRAFT_0248"/>
<dbReference type="EMBL" id="ACYY01000001">
    <property type="protein sequence ID" value="EEW27013.1"/>
    <property type="molecule type" value="Genomic_DNA"/>
</dbReference>
<dbReference type="InterPro" id="IPR050396">
    <property type="entry name" value="Glycosyltr_51/Transpeptidase"/>
</dbReference>
<comment type="similarity">
    <text evidence="3">In the N-terminal section; belongs to the glycosyltransferase 51 family.</text>
</comment>
<name>C8RWS0_9RHOB</name>
<evidence type="ECO:0000256" key="7">
    <source>
        <dbReference type="ARBA" id="ARBA00022679"/>
    </source>
</evidence>
<reference evidence="15 16" key="1">
    <citation type="submission" date="2009-08" db="EMBL/GenBank/DDBJ databases">
        <title>The draft genome of Rhodobacter sp. SW2.</title>
        <authorList>
            <consortium name="US DOE Joint Genome Institute (JGI-PGF)"/>
            <person name="Lucas S."/>
            <person name="Copeland A."/>
            <person name="Lapidus A."/>
            <person name="Glavina del Rio T."/>
            <person name="Tice H."/>
            <person name="Bruce D."/>
            <person name="Goodwin L."/>
            <person name="Pitluck S."/>
            <person name="Larimer F."/>
            <person name="Land M.L."/>
            <person name="Hauser L."/>
            <person name="Emerson D."/>
        </authorList>
    </citation>
    <scope>NUCLEOTIDE SEQUENCE [LARGE SCALE GENOMIC DNA]</scope>
    <source>
        <strain evidence="15 16">SW2</strain>
    </source>
</reference>
<keyword evidence="8" id="KW-0378">Hydrolase</keyword>
<dbReference type="RefSeq" id="WP_008027226.1">
    <property type="nucleotide sequence ID" value="NZ_ACYY01000001.1"/>
</dbReference>
<evidence type="ECO:0000256" key="10">
    <source>
        <dbReference type="ARBA" id="ARBA00044770"/>
    </source>
</evidence>
<dbReference type="InterPro" id="IPR011815">
    <property type="entry name" value="PBP_1c"/>
</dbReference>
<gene>
    <name evidence="15" type="ORF">Rsw2DRAFT_0248</name>
</gene>